<dbReference type="GO" id="GO:0008253">
    <property type="term" value="F:5'-nucleotidase activity"/>
    <property type="evidence" value="ECO:0007669"/>
    <property type="project" value="InterPro"/>
</dbReference>
<dbReference type="InterPro" id="IPR023214">
    <property type="entry name" value="HAD_sf"/>
</dbReference>
<dbReference type="CDD" id="cd04305">
    <property type="entry name" value="HAD_Neu5Ac-Pase_like"/>
    <property type="match status" value="1"/>
</dbReference>
<dbReference type="PRINTS" id="PR00413">
    <property type="entry name" value="HADHALOGNASE"/>
</dbReference>
<dbReference type="AlphaFoldDB" id="A0AAC9J5A2"/>
<dbReference type="PANTHER" id="PTHR47478">
    <property type="match status" value="1"/>
</dbReference>
<dbReference type="NCBIfam" id="TIGR01509">
    <property type="entry name" value="HAD-SF-IA-v3"/>
    <property type="match status" value="1"/>
</dbReference>
<dbReference type="InterPro" id="IPR006439">
    <property type="entry name" value="HAD-SF_hydro_IA"/>
</dbReference>
<dbReference type="PANTHER" id="PTHR47478:SF1">
    <property type="entry name" value="PYRIMIDINE 5'-NUCLEOTIDASE YJJG"/>
    <property type="match status" value="1"/>
</dbReference>
<reference evidence="1 2" key="1">
    <citation type="submission" date="2016-11" db="EMBL/GenBank/DDBJ databases">
        <title>Complete genome sequencing of Virgibacillus halodenitrificans PDB-F2.</title>
        <authorList>
            <person name="Sun Z."/>
            <person name="Zhou Y."/>
            <person name="Li H."/>
        </authorList>
    </citation>
    <scope>NUCLEOTIDE SEQUENCE [LARGE SCALE GENOMIC DNA]</scope>
    <source>
        <strain evidence="1 2">PDB-F2</strain>
    </source>
</reference>
<dbReference type="NCBIfam" id="TIGR02254">
    <property type="entry name" value="YjjG_YfnB"/>
    <property type="match status" value="1"/>
</dbReference>
<evidence type="ECO:0000313" key="2">
    <source>
        <dbReference type="Proteomes" id="UP000182945"/>
    </source>
</evidence>
<dbReference type="SUPFAM" id="SSF56784">
    <property type="entry name" value="HAD-like"/>
    <property type="match status" value="1"/>
</dbReference>
<dbReference type="InterPro" id="IPR023198">
    <property type="entry name" value="PGP-like_dom2"/>
</dbReference>
<dbReference type="InterPro" id="IPR036412">
    <property type="entry name" value="HAD-like_sf"/>
</dbReference>
<accession>A0AAC9J5A2</accession>
<dbReference type="NCBIfam" id="TIGR01549">
    <property type="entry name" value="HAD-SF-IA-v1"/>
    <property type="match status" value="1"/>
</dbReference>
<proteinExistence type="predicted"/>
<dbReference type="SFLD" id="SFLDS00003">
    <property type="entry name" value="Haloacid_Dehalogenase"/>
    <property type="match status" value="1"/>
</dbReference>
<sequence length="231" mass="26566">MNYKTILFDVDDTLMDFGASEKSALHHTFLAYKLPTGLADYQPDYRKISKGLWRDLEQGLLSVTELGVERFRRLFLQHELDINPKTFNEVYLNYLGKEVHLMDGVLELFDQLNDYKLGVVTNGFTTVQNSRLSRSPLYNSFDHIITSEDAGYQKPHVGFFDYTFSKLGINEKKNVLIVGDSLTSDIQGGINYGVDTCWFNPHKKDNNTEIKPTYEICELADLMEIVEKEKV</sequence>
<name>A0AAC9J5A2_VIRHA</name>
<dbReference type="Gene3D" id="3.40.50.1000">
    <property type="entry name" value="HAD superfamily/HAD-like"/>
    <property type="match status" value="1"/>
</dbReference>
<dbReference type="NCBIfam" id="NF006976">
    <property type="entry name" value="PRK09449.1"/>
    <property type="match status" value="1"/>
</dbReference>
<dbReference type="KEGG" id="vhl:BME96_15745"/>
<dbReference type="InterPro" id="IPR011951">
    <property type="entry name" value="HAD-SF_hydro_IA_YjjG/PynA"/>
</dbReference>
<dbReference type="InterPro" id="IPR052550">
    <property type="entry name" value="Pyrimidine_5'-ntase_YjjG"/>
</dbReference>
<gene>
    <name evidence="1" type="ORF">BME96_15745</name>
</gene>
<dbReference type="GeneID" id="71515866"/>
<dbReference type="Pfam" id="PF13419">
    <property type="entry name" value="HAD_2"/>
    <property type="match status" value="1"/>
</dbReference>
<organism evidence="1 2">
    <name type="scientific">Virgibacillus halodenitrificans</name>
    <name type="common">Bacillus halodenitrificans</name>
    <dbReference type="NCBI Taxonomy" id="1482"/>
    <lineage>
        <taxon>Bacteria</taxon>
        <taxon>Bacillati</taxon>
        <taxon>Bacillota</taxon>
        <taxon>Bacilli</taxon>
        <taxon>Bacillales</taxon>
        <taxon>Bacillaceae</taxon>
        <taxon>Virgibacillus</taxon>
    </lineage>
</organism>
<evidence type="ECO:0000313" key="1">
    <source>
        <dbReference type="EMBL" id="APC49559.1"/>
    </source>
</evidence>
<dbReference type="SFLD" id="SFLDG01129">
    <property type="entry name" value="C1.5:_HAD__Beta-PGM__Phosphata"/>
    <property type="match status" value="1"/>
</dbReference>
<dbReference type="RefSeq" id="WP_071649573.1">
    <property type="nucleotide sequence ID" value="NZ_CP017962.1"/>
</dbReference>
<dbReference type="Gene3D" id="1.10.150.240">
    <property type="entry name" value="Putative phosphatase, domain 2"/>
    <property type="match status" value="1"/>
</dbReference>
<dbReference type="EMBL" id="CP017962">
    <property type="protein sequence ID" value="APC49559.1"/>
    <property type="molecule type" value="Genomic_DNA"/>
</dbReference>
<dbReference type="SFLD" id="SFLDG01135">
    <property type="entry name" value="C1.5.6:_HAD__Beta-PGM__Phospha"/>
    <property type="match status" value="1"/>
</dbReference>
<protein>
    <submittedName>
        <fullName evidence="1">Noncanonical pyrimidine nucleotidase, YjjG family</fullName>
    </submittedName>
</protein>
<dbReference type="Proteomes" id="UP000182945">
    <property type="component" value="Chromosome"/>
</dbReference>
<dbReference type="InterPro" id="IPR041492">
    <property type="entry name" value="HAD_2"/>
</dbReference>